<gene>
    <name evidence="5" type="primary">F3ST_1</name>
    <name evidence="5" type="ORF">g.68454</name>
</gene>
<evidence type="ECO:0000256" key="1">
    <source>
        <dbReference type="ARBA" id="ARBA00005771"/>
    </source>
</evidence>
<sequence length="201" mass="22639">LPASIRDSGCRVVYVTRDPKDVFVSLVHFRREVRHSAGTPLDMDALFESFCSGVSPYGPVWEHALEYWNESLRRPGKVQVVGYEEMKGDPPGSLKKLAAFLGCPFSAEEEREGLVEEISELCSFQSLSGLDVNKSGVLDKSKSIVVERKSYFRLGQVRDWRNHLTPEHADRLDRIDHPREAAGNRPEAFLGTIHHSSCLNK</sequence>
<feature type="non-terminal residue" evidence="5">
    <location>
        <position position="1"/>
    </location>
</feature>
<dbReference type="SUPFAM" id="SSF52540">
    <property type="entry name" value="P-loop containing nucleoside triphosphate hydrolases"/>
    <property type="match status" value="1"/>
</dbReference>
<dbReference type="InterPro" id="IPR000863">
    <property type="entry name" value="Sulfotransferase_dom"/>
</dbReference>
<proteinExistence type="inferred from homology"/>
<evidence type="ECO:0000313" key="5">
    <source>
        <dbReference type="EMBL" id="JAT61537.1"/>
    </source>
</evidence>
<dbReference type="PANTHER" id="PTHR11783">
    <property type="entry name" value="SULFOTRANSFERASE SULT"/>
    <property type="match status" value="1"/>
</dbReference>
<protein>
    <recommendedName>
        <fullName evidence="3">Sulfotransferase</fullName>
        <ecNumber evidence="3">2.8.2.-</ecNumber>
    </recommendedName>
</protein>
<dbReference type="Pfam" id="PF00685">
    <property type="entry name" value="Sulfotransfer_1"/>
    <property type="match status" value="1"/>
</dbReference>
<dbReference type="AlphaFoldDB" id="A0A1D1Z3P9"/>
<reference evidence="5" key="1">
    <citation type="submission" date="2015-07" db="EMBL/GenBank/DDBJ databases">
        <title>Transcriptome Assembly of Anthurium amnicola.</title>
        <authorList>
            <person name="Suzuki J."/>
        </authorList>
    </citation>
    <scope>NUCLEOTIDE SEQUENCE</scope>
</reference>
<name>A0A1D1Z3P9_9ARAE</name>
<evidence type="ECO:0000256" key="3">
    <source>
        <dbReference type="RuleBase" id="RU361155"/>
    </source>
</evidence>
<evidence type="ECO:0000256" key="2">
    <source>
        <dbReference type="ARBA" id="ARBA00022679"/>
    </source>
</evidence>
<keyword evidence="2 3" id="KW-0808">Transferase</keyword>
<evidence type="ECO:0000259" key="4">
    <source>
        <dbReference type="Pfam" id="PF00685"/>
    </source>
</evidence>
<dbReference type="Gene3D" id="3.40.50.300">
    <property type="entry name" value="P-loop containing nucleotide triphosphate hydrolases"/>
    <property type="match status" value="1"/>
</dbReference>
<dbReference type="EC" id="2.8.2.-" evidence="3"/>
<dbReference type="GO" id="GO:0008146">
    <property type="term" value="F:sulfotransferase activity"/>
    <property type="evidence" value="ECO:0007669"/>
    <property type="project" value="InterPro"/>
</dbReference>
<feature type="domain" description="Sulfotransferase" evidence="4">
    <location>
        <begin position="1"/>
        <end position="175"/>
    </location>
</feature>
<dbReference type="InterPro" id="IPR027417">
    <property type="entry name" value="P-loop_NTPase"/>
</dbReference>
<organism evidence="5">
    <name type="scientific">Anthurium amnicola</name>
    <dbReference type="NCBI Taxonomy" id="1678845"/>
    <lineage>
        <taxon>Eukaryota</taxon>
        <taxon>Viridiplantae</taxon>
        <taxon>Streptophyta</taxon>
        <taxon>Embryophyta</taxon>
        <taxon>Tracheophyta</taxon>
        <taxon>Spermatophyta</taxon>
        <taxon>Magnoliopsida</taxon>
        <taxon>Liliopsida</taxon>
        <taxon>Araceae</taxon>
        <taxon>Pothoideae</taxon>
        <taxon>Potheae</taxon>
        <taxon>Anthurium</taxon>
    </lineage>
</organism>
<comment type="similarity">
    <text evidence="1 3">Belongs to the sulfotransferase 1 family.</text>
</comment>
<dbReference type="EMBL" id="GDJX01006399">
    <property type="protein sequence ID" value="JAT61537.1"/>
    <property type="molecule type" value="Transcribed_RNA"/>
</dbReference>
<accession>A0A1D1Z3P9</accession>